<dbReference type="SUPFAM" id="SSF54001">
    <property type="entry name" value="Cysteine proteinases"/>
    <property type="match status" value="1"/>
</dbReference>
<dbReference type="SMART" id="SM00460">
    <property type="entry name" value="TGc"/>
    <property type="match status" value="1"/>
</dbReference>
<dbReference type="RefSeq" id="WP_326296752.1">
    <property type="nucleotide sequence ID" value="NZ_JAYLLH010000007.1"/>
</dbReference>
<evidence type="ECO:0000313" key="2">
    <source>
        <dbReference type="EMBL" id="MEC3861079.1"/>
    </source>
</evidence>
<dbReference type="InterPro" id="IPR013589">
    <property type="entry name" value="Bac_transglu_N"/>
</dbReference>
<evidence type="ECO:0000259" key="1">
    <source>
        <dbReference type="SMART" id="SM00460"/>
    </source>
</evidence>
<accession>A0ABU6HF36</accession>
<dbReference type="InterPro" id="IPR038765">
    <property type="entry name" value="Papain-like_cys_pep_sf"/>
</dbReference>
<dbReference type="Pfam" id="PF01841">
    <property type="entry name" value="Transglut_core"/>
    <property type="match status" value="1"/>
</dbReference>
<dbReference type="Proteomes" id="UP001348149">
    <property type="component" value="Unassembled WGS sequence"/>
</dbReference>
<evidence type="ECO:0000313" key="3">
    <source>
        <dbReference type="Proteomes" id="UP001348149"/>
    </source>
</evidence>
<comment type="caution">
    <text evidence="2">The sequence shown here is derived from an EMBL/GenBank/DDBJ whole genome shotgun (WGS) entry which is preliminary data.</text>
</comment>
<dbReference type="PANTHER" id="PTHR33490:SF6">
    <property type="entry name" value="SLL1049 PROTEIN"/>
    <property type="match status" value="1"/>
</dbReference>
<dbReference type="EMBL" id="JAYLLH010000007">
    <property type="protein sequence ID" value="MEC3861079.1"/>
    <property type="molecule type" value="Genomic_DNA"/>
</dbReference>
<keyword evidence="3" id="KW-1185">Reference proteome</keyword>
<dbReference type="Pfam" id="PF08379">
    <property type="entry name" value="Bact_transglu_N"/>
    <property type="match status" value="1"/>
</dbReference>
<dbReference type="PANTHER" id="PTHR33490">
    <property type="entry name" value="BLR5614 PROTEIN-RELATED"/>
    <property type="match status" value="1"/>
</dbReference>
<name>A0ABU6HF36_9RHOB</name>
<feature type="domain" description="Transglutaminase-like" evidence="1">
    <location>
        <begin position="157"/>
        <end position="221"/>
    </location>
</feature>
<sequence>MRLKIIHTTRYEFDAPVPYGLQQLRKTPKSYRAQNIINWQTTVTGGIKELEFEDQHRNTVDLISFATGTTELVIRNEGEVELTDTHGVVGPHEGAVPLWLFDRQTPLTRPGKGVRELIKQVGGDTELDRLHTLSAVIGAAVTYDKGKTETGCTAEEAIELGHGVCQDHAHVFIACARQMGFPARYVSGYLMMDDTVEQDAMHAWVEAYVSALGWVGFDVSNGMSPDRRYVRVATGLDYSEAAPVRGTTLGGAGENLTVSVQVAQQ</sequence>
<protein>
    <submittedName>
        <fullName evidence="2">Transglutaminase family protein</fullName>
    </submittedName>
</protein>
<dbReference type="Gene3D" id="3.10.620.30">
    <property type="match status" value="1"/>
</dbReference>
<reference evidence="2 3" key="1">
    <citation type="submission" date="2024-01" db="EMBL/GenBank/DDBJ databases">
        <title>Mesobacterium rodlantinim sp. nov., isolated from shallow sea hydrothermal systems off Kueishantao Island.</title>
        <authorList>
            <person name="Su Z."/>
            <person name="Tang K."/>
        </authorList>
    </citation>
    <scope>NUCLEOTIDE SEQUENCE [LARGE SCALE GENOMIC DNA]</scope>
    <source>
        <strain evidence="2 3">TK19101</strain>
    </source>
</reference>
<organism evidence="2 3">
    <name type="scientific">Mesobacterium hydrothermale</name>
    <dbReference type="NCBI Taxonomy" id="3111907"/>
    <lineage>
        <taxon>Bacteria</taxon>
        <taxon>Pseudomonadati</taxon>
        <taxon>Pseudomonadota</taxon>
        <taxon>Alphaproteobacteria</taxon>
        <taxon>Rhodobacterales</taxon>
        <taxon>Roseobacteraceae</taxon>
        <taxon>Mesobacterium</taxon>
    </lineage>
</organism>
<proteinExistence type="predicted"/>
<dbReference type="InterPro" id="IPR002931">
    <property type="entry name" value="Transglutaminase-like"/>
</dbReference>
<gene>
    <name evidence="2" type="ORF">VK792_07255</name>
</gene>